<accession>A0A1G2UT68</accession>
<dbReference type="NCBIfam" id="TIGR00079">
    <property type="entry name" value="pept_deformyl"/>
    <property type="match status" value="1"/>
</dbReference>
<protein>
    <recommendedName>
        <fullName evidence="2">Peptide deformylase</fullName>
        <shortName evidence="2">PDF</shortName>
        <ecNumber evidence="2">3.5.1.88</ecNumber>
    </recommendedName>
    <alternativeName>
        <fullName evidence="2">Polypeptide deformylase</fullName>
    </alternativeName>
</protein>
<dbReference type="HAMAP" id="MF_00163">
    <property type="entry name" value="Pep_deformylase"/>
    <property type="match status" value="1"/>
</dbReference>
<dbReference type="PIRSF" id="PIRSF004749">
    <property type="entry name" value="Pep_def"/>
    <property type="match status" value="1"/>
</dbReference>
<comment type="cofactor">
    <cofactor evidence="2">
        <name>Fe(2+)</name>
        <dbReference type="ChEBI" id="CHEBI:29033"/>
    </cofactor>
    <text evidence="2">Binds 1 Fe(2+) ion.</text>
</comment>
<dbReference type="GO" id="GO:0042586">
    <property type="term" value="F:peptide deformylase activity"/>
    <property type="evidence" value="ECO:0007669"/>
    <property type="project" value="UniProtKB-UniRule"/>
</dbReference>
<organism evidence="3 4">
    <name type="scientific">Candidatus Zambryskibacteria bacterium RIFCSPLOWO2_12_FULL_39_23</name>
    <dbReference type="NCBI Taxonomy" id="1802776"/>
    <lineage>
        <taxon>Bacteria</taxon>
        <taxon>Candidatus Zambryskiibacteriota</taxon>
    </lineage>
</organism>
<feature type="binding site" evidence="2">
    <location>
        <position position="113"/>
    </location>
    <ligand>
        <name>Fe cation</name>
        <dbReference type="ChEBI" id="CHEBI:24875"/>
    </ligand>
</feature>
<dbReference type="InterPro" id="IPR036821">
    <property type="entry name" value="Peptide_deformylase_sf"/>
</dbReference>
<feature type="binding site" evidence="2">
    <location>
        <position position="159"/>
    </location>
    <ligand>
        <name>Fe cation</name>
        <dbReference type="ChEBI" id="CHEBI:24875"/>
    </ligand>
</feature>
<sequence length="184" mass="20657">MPKKIFQKEAPILRKMAVEISANSIKSPKIQKIIEEMKVALESQDDGVAIAGPQIGYPLRIFVVSKRIQDIVKESKSELTEDNKKYKTLATTVYINPVIKKISKKKMVVEEGCLSVRYLYGKVSRSLKATIVAYDENGKKFTRGATGLLAQIFQHEVDHLNGILFIDKAKHIEEILPKSVVSSK</sequence>
<comment type="similarity">
    <text evidence="1 2">Belongs to the polypeptide deformylase family.</text>
</comment>
<evidence type="ECO:0000313" key="4">
    <source>
        <dbReference type="Proteomes" id="UP000176558"/>
    </source>
</evidence>
<keyword evidence="2" id="KW-0408">Iron</keyword>
<feature type="binding site" evidence="2">
    <location>
        <position position="155"/>
    </location>
    <ligand>
        <name>Fe cation</name>
        <dbReference type="ChEBI" id="CHEBI:24875"/>
    </ligand>
</feature>
<dbReference type="Gene3D" id="3.90.45.10">
    <property type="entry name" value="Peptide deformylase"/>
    <property type="match status" value="1"/>
</dbReference>
<dbReference type="EC" id="3.5.1.88" evidence="2"/>
<keyword evidence="2" id="KW-0648">Protein biosynthesis</keyword>
<dbReference type="SUPFAM" id="SSF56420">
    <property type="entry name" value="Peptide deformylase"/>
    <property type="match status" value="1"/>
</dbReference>
<dbReference type="Proteomes" id="UP000176558">
    <property type="component" value="Unassembled WGS sequence"/>
</dbReference>
<dbReference type="GO" id="GO:0046872">
    <property type="term" value="F:metal ion binding"/>
    <property type="evidence" value="ECO:0007669"/>
    <property type="project" value="UniProtKB-KW"/>
</dbReference>
<proteinExistence type="inferred from homology"/>
<dbReference type="NCBIfam" id="NF001159">
    <property type="entry name" value="PRK00150.1-3"/>
    <property type="match status" value="1"/>
</dbReference>
<dbReference type="PANTHER" id="PTHR10458">
    <property type="entry name" value="PEPTIDE DEFORMYLASE"/>
    <property type="match status" value="1"/>
</dbReference>
<dbReference type="AlphaFoldDB" id="A0A1G2UT68"/>
<comment type="caution">
    <text evidence="3">The sequence shown here is derived from an EMBL/GenBank/DDBJ whole genome shotgun (WGS) entry which is preliminary data.</text>
</comment>
<reference evidence="3 4" key="1">
    <citation type="journal article" date="2016" name="Nat. Commun.">
        <title>Thousands of microbial genomes shed light on interconnected biogeochemical processes in an aquifer system.</title>
        <authorList>
            <person name="Anantharaman K."/>
            <person name="Brown C.T."/>
            <person name="Hug L.A."/>
            <person name="Sharon I."/>
            <person name="Castelle C.J."/>
            <person name="Probst A.J."/>
            <person name="Thomas B.C."/>
            <person name="Singh A."/>
            <person name="Wilkins M.J."/>
            <person name="Karaoz U."/>
            <person name="Brodie E.L."/>
            <person name="Williams K.H."/>
            <person name="Hubbard S.S."/>
            <person name="Banfield J.F."/>
        </authorList>
    </citation>
    <scope>NUCLEOTIDE SEQUENCE [LARGE SCALE GENOMIC DNA]</scope>
</reference>
<dbReference type="PANTHER" id="PTHR10458:SF22">
    <property type="entry name" value="PEPTIDE DEFORMYLASE"/>
    <property type="match status" value="1"/>
</dbReference>
<feature type="active site" evidence="2">
    <location>
        <position position="156"/>
    </location>
</feature>
<comment type="function">
    <text evidence="2">Removes the formyl group from the N-terminal Met of newly synthesized proteins. Requires at least a dipeptide for an efficient rate of reaction. N-terminal L-methionine is a prerequisite for activity but the enzyme has broad specificity at other positions.</text>
</comment>
<dbReference type="EMBL" id="MHWT01000014">
    <property type="protein sequence ID" value="OHB12584.1"/>
    <property type="molecule type" value="Genomic_DNA"/>
</dbReference>
<gene>
    <name evidence="2" type="primary">def</name>
    <name evidence="3" type="ORF">A3G99_02065</name>
</gene>
<evidence type="ECO:0000256" key="1">
    <source>
        <dbReference type="ARBA" id="ARBA00010759"/>
    </source>
</evidence>
<dbReference type="CDD" id="cd00487">
    <property type="entry name" value="Pep_deformylase"/>
    <property type="match status" value="1"/>
</dbReference>
<evidence type="ECO:0000256" key="2">
    <source>
        <dbReference type="HAMAP-Rule" id="MF_00163"/>
    </source>
</evidence>
<dbReference type="Pfam" id="PF01327">
    <property type="entry name" value="Pep_deformylase"/>
    <property type="match status" value="1"/>
</dbReference>
<evidence type="ECO:0000313" key="3">
    <source>
        <dbReference type="EMBL" id="OHB12584.1"/>
    </source>
</evidence>
<dbReference type="PRINTS" id="PR01576">
    <property type="entry name" value="PDEFORMYLASE"/>
</dbReference>
<keyword evidence="2" id="KW-0378">Hydrolase</keyword>
<comment type="catalytic activity">
    <reaction evidence="2">
        <text>N-terminal N-formyl-L-methionyl-[peptide] + H2O = N-terminal L-methionyl-[peptide] + formate</text>
        <dbReference type="Rhea" id="RHEA:24420"/>
        <dbReference type="Rhea" id="RHEA-COMP:10639"/>
        <dbReference type="Rhea" id="RHEA-COMP:10640"/>
        <dbReference type="ChEBI" id="CHEBI:15377"/>
        <dbReference type="ChEBI" id="CHEBI:15740"/>
        <dbReference type="ChEBI" id="CHEBI:49298"/>
        <dbReference type="ChEBI" id="CHEBI:64731"/>
        <dbReference type="EC" id="3.5.1.88"/>
    </reaction>
</comment>
<dbReference type="InterPro" id="IPR023635">
    <property type="entry name" value="Peptide_deformylase"/>
</dbReference>
<dbReference type="GO" id="GO:0006412">
    <property type="term" value="P:translation"/>
    <property type="evidence" value="ECO:0007669"/>
    <property type="project" value="UniProtKB-UniRule"/>
</dbReference>
<name>A0A1G2UT68_9BACT</name>
<keyword evidence="2" id="KW-0479">Metal-binding</keyword>